<reference evidence="1 2" key="1">
    <citation type="submission" date="2024-07" db="EMBL/GenBank/DDBJ databases">
        <title>Section-level genome sequencing and comparative genomics of Aspergillus sections Usti and Cavernicolus.</title>
        <authorList>
            <consortium name="Lawrence Berkeley National Laboratory"/>
            <person name="Nybo J.L."/>
            <person name="Vesth T.C."/>
            <person name="Theobald S."/>
            <person name="Frisvad J.C."/>
            <person name="Larsen T.O."/>
            <person name="Kjaerboelling I."/>
            <person name="Rothschild-Mancinelli K."/>
            <person name="Lyhne E.K."/>
            <person name="Kogle M.E."/>
            <person name="Barry K."/>
            <person name="Clum A."/>
            <person name="Na H."/>
            <person name="Ledsgaard L."/>
            <person name="Lin J."/>
            <person name="Lipzen A."/>
            <person name="Kuo A."/>
            <person name="Riley R."/>
            <person name="Mondo S."/>
            <person name="LaButti K."/>
            <person name="Haridas S."/>
            <person name="Pangalinan J."/>
            <person name="Salamov A.A."/>
            <person name="Simmons B.A."/>
            <person name="Magnuson J.K."/>
            <person name="Chen J."/>
            <person name="Drula E."/>
            <person name="Henrissat B."/>
            <person name="Wiebenga A."/>
            <person name="Lubbers R.J."/>
            <person name="Gomes A.C."/>
            <person name="Macurrencykelacurrency M.R."/>
            <person name="Stajich J."/>
            <person name="Grigoriev I.V."/>
            <person name="Mortensen U.H."/>
            <person name="De vries R.P."/>
            <person name="Baker S.E."/>
            <person name="Andersen M.R."/>
        </authorList>
    </citation>
    <scope>NUCLEOTIDE SEQUENCE [LARGE SCALE GENOMIC DNA]</scope>
    <source>
        <strain evidence="1 2">CBS 756.74</strain>
    </source>
</reference>
<accession>A0ABR4K6M1</accession>
<evidence type="ECO:0000313" key="1">
    <source>
        <dbReference type="EMBL" id="KAL2847965.1"/>
    </source>
</evidence>
<dbReference type="PANTHER" id="PTHR37844:SF2">
    <property type="entry name" value="SER_THR PROTEIN PHOSPHATASE SUPERFAMILY (AFU_ORTHOLOGUE AFUA_1G14840)"/>
    <property type="match status" value="1"/>
</dbReference>
<dbReference type="EMBL" id="JBFXLR010000027">
    <property type="protein sequence ID" value="KAL2847965.1"/>
    <property type="molecule type" value="Genomic_DNA"/>
</dbReference>
<gene>
    <name evidence="1" type="ORF">BJX68DRAFT_267887</name>
</gene>
<organism evidence="1 2">
    <name type="scientific">Aspergillus pseudodeflectus</name>
    <dbReference type="NCBI Taxonomy" id="176178"/>
    <lineage>
        <taxon>Eukaryota</taxon>
        <taxon>Fungi</taxon>
        <taxon>Dikarya</taxon>
        <taxon>Ascomycota</taxon>
        <taxon>Pezizomycotina</taxon>
        <taxon>Eurotiomycetes</taxon>
        <taxon>Eurotiomycetidae</taxon>
        <taxon>Eurotiales</taxon>
        <taxon>Aspergillaceae</taxon>
        <taxon>Aspergillus</taxon>
        <taxon>Aspergillus subgen. Nidulantes</taxon>
    </lineage>
</organism>
<dbReference type="InterPro" id="IPR029052">
    <property type="entry name" value="Metallo-depent_PP-like"/>
</dbReference>
<comment type="caution">
    <text evidence="1">The sequence shown here is derived from an EMBL/GenBank/DDBJ whole genome shotgun (WGS) entry which is preliminary data.</text>
</comment>
<dbReference type="RefSeq" id="XP_070898010.1">
    <property type="nucleotide sequence ID" value="XM_071045931.1"/>
</dbReference>
<name>A0ABR4K6M1_9EURO</name>
<protein>
    <recommendedName>
        <fullName evidence="3">Calcineurin-like phosphoesterase domain-containing protein</fullName>
    </recommendedName>
</protein>
<sequence>MATFQILSDLHLENPRAYDVFDIPPKAPYLALLGDIGSVKDDGLFAFLEAQLQKFQLVFFLLGNHEPYDSNWTAVKNRVRKDQVSQITISNPHQKIIIFTHHSPTLVPKATDPAHVNSPISSGSRRISVVTLVGRNHRCDYGHLGIRITTAITLNNALGKE</sequence>
<proteinExistence type="predicted"/>
<evidence type="ECO:0008006" key="3">
    <source>
        <dbReference type="Google" id="ProtNLM"/>
    </source>
</evidence>
<keyword evidence="2" id="KW-1185">Reference proteome</keyword>
<evidence type="ECO:0000313" key="2">
    <source>
        <dbReference type="Proteomes" id="UP001610444"/>
    </source>
</evidence>
<dbReference type="SUPFAM" id="SSF56300">
    <property type="entry name" value="Metallo-dependent phosphatases"/>
    <property type="match status" value="1"/>
</dbReference>
<dbReference type="PANTHER" id="PTHR37844">
    <property type="entry name" value="SER/THR PROTEIN PHOSPHATASE SUPERFAMILY (AFU_ORTHOLOGUE AFUA_1G14840)"/>
    <property type="match status" value="1"/>
</dbReference>
<dbReference type="Proteomes" id="UP001610444">
    <property type="component" value="Unassembled WGS sequence"/>
</dbReference>
<dbReference type="GeneID" id="98161095"/>